<dbReference type="AlphaFoldDB" id="A0A0F9SK03"/>
<organism evidence="1">
    <name type="scientific">marine sediment metagenome</name>
    <dbReference type="NCBI Taxonomy" id="412755"/>
    <lineage>
        <taxon>unclassified sequences</taxon>
        <taxon>metagenomes</taxon>
        <taxon>ecological metagenomes</taxon>
    </lineage>
</organism>
<reference evidence="1" key="1">
    <citation type="journal article" date="2015" name="Nature">
        <title>Complex archaea that bridge the gap between prokaryotes and eukaryotes.</title>
        <authorList>
            <person name="Spang A."/>
            <person name="Saw J.H."/>
            <person name="Jorgensen S.L."/>
            <person name="Zaremba-Niedzwiedzka K."/>
            <person name="Martijn J."/>
            <person name="Lind A.E."/>
            <person name="van Eijk R."/>
            <person name="Schleper C."/>
            <person name="Guy L."/>
            <person name="Ettema T.J."/>
        </authorList>
    </citation>
    <scope>NUCLEOTIDE SEQUENCE</scope>
</reference>
<protein>
    <submittedName>
        <fullName evidence="1">Uncharacterized protein</fullName>
    </submittedName>
</protein>
<accession>A0A0F9SK03</accession>
<proteinExistence type="predicted"/>
<evidence type="ECO:0000313" key="1">
    <source>
        <dbReference type="EMBL" id="KKN67379.1"/>
    </source>
</evidence>
<dbReference type="EMBL" id="LAZR01000476">
    <property type="protein sequence ID" value="KKN67379.1"/>
    <property type="molecule type" value="Genomic_DNA"/>
</dbReference>
<gene>
    <name evidence="1" type="ORF">LCGC14_0462430</name>
</gene>
<comment type="caution">
    <text evidence="1">The sequence shown here is derived from an EMBL/GenBank/DDBJ whole genome shotgun (WGS) entry which is preliminary data.</text>
</comment>
<name>A0A0F9SK03_9ZZZZ</name>
<sequence length="87" mass="10474">MKKEIQIAEENIKSWKFTKPQDKELWRLNIYLSKCQQHKASCERDVPKLEKIKESIVYIENELCHHLIDEMIEDKKQTIKLYNEAGI</sequence>